<dbReference type="PANTHER" id="PTHR43115">
    <property type="entry name" value="DEHYDROGENASE/REDUCTASE SDR FAMILY MEMBER 11"/>
    <property type="match status" value="1"/>
</dbReference>
<dbReference type="InterPro" id="IPR020904">
    <property type="entry name" value="Sc_DH/Rdtase_CS"/>
</dbReference>
<protein>
    <submittedName>
        <fullName evidence="5">SDR family oxidoreductase</fullName>
    </submittedName>
</protein>
<evidence type="ECO:0000259" key="4">
    <source>
        <dbReference type="SMART" id="SM00822"/>
    </source>
</evidence>
<dbReference type="Pfam" id="PF00106">
    <property type="entry name" value="adh_short"/>
    <property type="match status" value="1"/>
</dbReference>
<dbReference type="InterPro" id="IPR057326">
    <property type="entry name" value="KR_dom"/>
</dbReference>
<evidence type="ECO:0000256" key="1">
    <source>
        <dbReference type="ARBA" id="ARBA00006484"/>
    </source>
</evidence>
<dbReference type="PRINTS" id="PR00081">
    <property type="entry name" value="GDHRDH"/>
</dbReference>
<proteinExistence type="inferred from homology"/>
<name>A0ABY6Q6C1_9GAMM</name>
<dbReference type="SUPFAM" id="SSF51735">
    <property type="entry name" value="NAD(P)-binding Rossmann-fold domains"/>
    <property type="match status" value="1"/>
</dbReference>
<keyword evidence="6" id="KW-1185">Reference proteome</keyword>
<comment type="similarity">
    <text evidence="1 3">Belongs to the short-chain dehydrogenases/reductases (SDR) family.</text>
</comment>
<dbReference type="InterPro" id="IPR036291">
    <property type="entry name" value="NAD(P)-bd_dom_sf"/>
</dbReference>
<gene>
    <name evidence="5" type="ORF">E0F26_03330</name>
</gene>
<accession>A0ABY6Q6C1</accession>
<feature type="domain" description="Ketoreductase" evidence="4">
    <location>
        <begin position="11"/>
        <end position="175"/>
    </location>
</feature>
<evidence type="ECO:0000256" key="2">
    <source>
        <dbReference type="ARBA" id="ARBA00023002"/>
    </source>
</evidence>
<dbReference type="EMBL" id="CP036501">
    <property type="protein sequence ID" value="UZP73833.1"/>
    <property type="molecule type" value="Genomic_DNA"/>
</dbReference>
<keyword evidence="2" id="KW-0560">Oxidoreductase</keyword>
<dbReference type="InterPro" id="IPR002347">
    <property type="entry name" value="SDR_fam"/>
</dbReference>
<reference evidence="5 6" key="1">
    <citation type="submission" date="2019-02" db="EMBL/GenBank/DDBJ databases">
        <title>Halieaceae_genomes.</title>
        <authorList>
            <person name="Li S.-H."/>
        </authorList>
    </citation>
    <scope>NUCLEOTIDE SEQUENCE [LARGE SCALE GENOMIC DNA]</scope>
    <source>
        <strain evidence="5 6">JH123</strain>
    </source>
</reference>
<dbReference type="RefSeq" id="WP_279242631.1">
    <property type="nucleotide sequence ID" value="NZ_CP036501.1"/>
</dbReference>
<dbReference type="PANTHER" id="PTHR43115:SF4">
    <property type="entry name" value="DEHYDROGENASE_REDUCTASE SDR FAMILY MEMBER 11"/>
    <property type="match status" value="1"/>
</dbReference>
<dbReference type="Proteomes" id="UP001317963">
    <property type="component" value="Chromosome"/>
</dbReference>
<organism evidence="5 6">
    <name type="scientific">Candidatus Paraluminiphilus aquimaris</name>
    <dbReference type="NCBI Taxonomy" id="2518994"/>
    <lineage>
        <taxon>Bacteria</taxon>
        <taxon>Pseudomonadati</taxon>
        <taxon>Pseudomonadota</taxon>
        <taxon>Gammaproteobacteria</taxon>
        <taxon>Cellvibrionales</taxon>
        <taxon>Halieaceae</taxon>
        <taxon>Candidatus Paraluminiphilus</taxon>
    </lineage>
</organism>
<evidence type="ECO:0000256" key="3">
    <source>
        <dbReference type="RuleBase" id="RU000363"/>
    </source>
</evidence>
<dbReference type="PROSITE" id="PS00061">
    <property type="entry name" value="ADH_SHORT"/>
    <property type="match status" value="1"/>
</dbReference>
<dbReference type="Gene3D" id="3.40.50.720">
    <property type="entry name" value="NAD(P)-binding Rossmann-like Domain"/>
    <property type="match status" value="1"/>
</dbReference>
<evidence type="ECO:0000313" key="5">
    <source>
        <dbReference type="EMBL" id="UZP73833.1"/>
    </source>
</evidence>
<sequence>MTMDKKTLSGRTAIVTGASSGIGLAIAKQLAQASAHVFLAGRTSEPMEEAKHTIEQDGGNATVLTVDLRDPFQVQNLVEAAVMRTGRLDIMVNNAGLEFPSSIVDGSPEEWRAMLETNVLALLVGCQSAVVAMRECGAKGHIVNISSVSAQRRNSGVYGATKHAVNVISASLRDELEEDDIRVTNVLPGATATNFARNFPGPFVEKMIEMSGTELTPKRGEHYSPETLGEFAKNMKKNLCSAEDIANAVMYVVTQPINVNVADIVVRPPRAMTTPH</sequence>
<evidence type="ECO:0000313" key="6">
    <source>
        <dbReference type="Proteomes" id="UP001317963"/>
    </source>
</evidence>
<dbReference type="SMART" id="SM00822">
    <property type="entry name" value="PKS_KR"/>
    <property type="match status" value="1"/>
</dbReference>
<dbReference type="CDD" id="cd05233">
    <property type="entry name" value="SDR_c"/>
    <property type="match status" value="1"/>
</dbReference>
<dbReference type="PRINTS" id="PR00080">
    <property type="entry name" value="SDRFAMILY"/>
</dbReference>